<evidence type="ECO:0000256" key="2">
    <source>
        <dbReference type="ARBA" id="ARBA00038006"/>
    </source>
</evidence>
<keyword evidence="1 3" id="KW-0175">Coiled coil</keyword>
<accession>A0A7J9GGV4</accession>
<evidence type="ECO:0000313" key="7">
    <source>
        <dbReference type="Proteomes" id="UP000593560"/>
    </source>
</evidence>
<evidence type="ECO:0000259" key="5">
    <source>
        <dbReference type="PROSITE" id="PS51774"/>
    </source>
</evidence>
<evidence type="ECO:0000256" key="1">
    <source>
        <dbReference type="ARBA" id="ARBA00023054"/>
    </source>
</evidence>
<proteinExistence type="inferred from homology"/>
<comment type="similarity">
    <text evidence="2">Belongs to the NET family.</text>
</comment>
<dbReference type="InterPro" id="IPR051861">
    <property type="entry name" value="NET_actin-binding_domain"/>
</dbReference>
<evidence type="ECO:0000256" key="3">
    <source>
        <dbReference type="SAM" id="Coils"/>
    </source>
</evidence>
<dbReference type="Pfam" id="PF07765">
    <property type="entry name" value="KIP1"/>
    <property type="match status" value="1"/>
</dbReference>
<evidence type="ECO:0000313" key="6">
    <source>
        <dbReference type="EMBL" id="MBA0796809.1"/>
    </source>
</evidence>
<dbReference type="Gene3D" id="1.10.287.1490">
    <property type="match status" value="2"/>
</dbReference>
<sequence length="1459" mass="165530">MYYKKRPELMKLVEEFYRAYRALAERYDHATGVLRQAHQTMAEAFPNQFVDDTPGGSAAEVDPSTPEMQPSVRAFLEPDELQKDTVGLSSHAIKRNGAFTEESDSANFRKGLKQFNDLFGSEEAINHVKFAEGRAREDLSFNDIEKKEKSPGYNGGSNLRERASKAEMEIATLKKTLARLEAEKEAGLLEYQQSLDRLSALESEVSRAQEDSRGHSEQASKAEAEVQTLKDALAKLGAERDANLVQYQQCLEKINDLENSISHAQKEAAELNERASKAEIEAQALKQDLARVEAEKEDALAQYKQCSEMISNLEEKLLNAEESATRMTERAEKAESELETLKQVVIELTKDKEAAALRYQQWLETISSLEKKLACAQEETQRLNNEIDDGAAKLKGAEERCDLLDRTNQSLHAELESMAQTIGDQNRELTEKQEELGKLWTSVQEEHLRFMEAETAFQTLQHLHSQSREELRAMAAEIQNRAQILQDIETRNHGLEDELQRVKEENKGLNEINLSSAMSIKNLQDEILSLRETISKLDAEVELRVDQRNALQQEIYCLKEELNDFNKRHKDMTGQLESVCLSPENFASSVKELQEENTKLKDISKKDGDQKMELLEKLKIMEELNEKNALLENSLSDLNIELEGVRGKLKTLEESYQSLSEEKSILVVEKDTLISQLQIATGNLDKLTEKNNFMENSLFDSNAELEELRIKLTGLENSCLLLGNDKSGLITEREGLISQLDVSQKRLEDLEKRYQGLEEKYGGLEKERESTVREVEELQKSLEAEKQEHASVVCLNETQVTALESQIHFLQQESQRWKKEYEEELHKAMNSELEIFVLQKCAQDLEEKILSLLLECRKLLEASKVSEKLISELELGNSEKQIVIQSVCDQISLLRMGLYQMLRVLEIDAIYGYDDKTKLDQTVIDCVFGRLHGMLNSLMKSLDENQQFVIENSVLIALLRQLKLDAENLVTEKKKEVELWETQAIALFGELQISAVREVFFEQKVHEVIKKCEILESRSISKAAELETLERSVRTMEHENGGIEAQLSAYKSTIVSLLDSVTSLETRTLLHPKLPTDYDEQVKDLNLRTDLHAENCQQASEDQIALVPDGFSDLQGIPTRIRAIEKAVVDMEKVAMLENSNLNSKLEAAMKQIEELSSRQESVGTKKHMDARRGGTELSHGLGNNVRMPRPKSEISEEDNDMMTKDIMLDQISESTSYGLSRRETEETFESSETNKHDVRADSKVGKARKGHKGKSPTESLVKELIVDKVGSKSFKEPNRQGSKRNILQRLDSDAQKLANLQITVQDLKKKVEITEKGKKGKGIDYGTVKEQLEEAEEAITKLVDANHKLMTQVEDGSRYPDGKSASESDESGSVRKQRVSEQAQGGSEKIGRLQLEVQKLQFLLLQLDDEKGNRGQARVTDRKRRVILRDYLYSGVRNMQKKKKAPFCACVKPATKGD</sequence>
<feature type="coiled-coil region" evidence="3">
    <location>
        <begin position="468"/>
        <end position="568"/>
    </location>
</feature>
<dbReference type="SUPFAM" id="SSF57997">
    <property type="entry name" value="Tropomyosin"/>
    <property type="match status" value="1"/>
</dbReference>
<feature type="region of interest" description="Disordered" evidence="4">
    <location>
        <begin position="1213"/>
        <end position="1260"/>
    </location>
</feature>
<feature type="compositionally biased region" description="Basic residues" evidence="4">
    <location>
        <begin position="1246"/>
        <end position="1255"/>
    </location>
</feature>
<feature type="region of interest" description="Disordered" evidence="4">
    <location>
        <begin position="202"/>
        <end position="223"/>
    </location>
</feature>
<name>A0A7J9GGV4_9ROSI</name>
<feature type="region of interest" description="Disordered" evidence="4">
    <location>
        <begin position="1157"/>
        <end position="1198"/>
    </location>
</feature>
<organism evidence="6 7">
    <name type="scientific">Gossypium harknessii</name>
    <dbReference type="NCBI Taxonomy" id="34285"/>
    <lineage>
        <taxon>Eukaryota</taxon>
        <taxon>Viridiplantae</taxon>
        <taxon>Streptophyta</taxon>
        <taxon>Embryophyta</taxon>
        <taxon>Tracheophyta</taxon>
        <taxon>Spermatophyta</taxon>
        <taxon>Magnoliopsida</taxon>
        <taxon>eudicotyledons</taxon>
        <taxon>Gunneridae</taxon>
        <taxon>Pentapetalae</taxon>
        <taxon>rosids</taxon>
        <taxon>malvids</taxon>
        <taxon>Malvales</taxon>
        <taxon>Malvaceae</taxon>
        <taxon>Malvoideae</taxon>
        <taxon>Gossypium</taxon>
    </lineage>
</organism>
<dbReference type="GO" id="GO:0005886">
    <property type="term" value="C:plasma membrane"/>
    <property type="evidence" value="ECO:0007669"/>
    <property type="project" value="TreeGrafter"/>
</dbReference>
<feature type="domain" description="NAB" evidence="5">
    <location>
        <begin position="1"/>
        <end position="34"/>
    </location>
</feature>
<dbReference type="PROSITE" id="PS51774">
    <property type="entry name" value="NAB"/>
    <property type="match status" value="1"/>
</dbReference>
<keyword evidence="7" id="KW-1185">Reference proteome</keyword>
<dbReference type="GO" id="GO:0051015">
    <property type="term" value="F:actin filament binding"/>
    <property type="evidence" value="ECO:0007669"/>
    <property type="project" value="TreeGrafter"/>
</dbReference>
<dbReference type="OrthoDB" id="10255522at2759"/>
<feature type="compositionally biased region" description="Basic and acidic residues" evidence="4">
    <location>
        <begin position="204"/>
        <end position="223"/>
    </location>
</feature>
<protein>
    <recommendedName>
        <fullName evidence="5">NAB domain-containing protein</fullName>
    </recommendedName>
</protein>
<dbReference type="PANTHER" id="PTHR32258:SF32">
    <property type="entry name" value="PROTEIN NETWORKED 1D"/>
    <property type="match status" value="1"/>
</dbReference>
<dbReference type="PANTHER" id="PTHR32258">
    <property type="entry name" value="PROTEIN NETWORKED 4A"/>
    <property type="match status" value="1"/>
</dbReference>
<feature type="region of interest" description="Disordered" evidence="4">
    <location>
        <begin position="1352"/>
        <end position="1388"/>
    </location>
</feature>
<feature type="compositionally biased region" description="Basic and acidic residues" evidence="4">
    <location>
        <begin position="1356"/>
        <end position="1367"/>
    </location>
</feature>
<dbReference type="EMBL" id="JABFAD010000004">
    <property type="protein sequence ID" value="MBA0796809.1"/>
    <property type="molecule type" value="Genomic_DNA"/>
</dbReference>
<dbReference type="Proteomes" id="UP000593560">
    <property type="component" value="Unassembled WGS sequence"/>
</dbReference>
<comment type="caution">
    <text evidence="6">The sequence shown here is derived from an EMBL/GenBank/DDBJ whole genome shotgun (WGS) entry which is preliminary data.</text>
</comment>
<gene>
    <name evidence="6" type="ORF">Gohar_007545</name>
</gene>
<feature type="coiled-coil region" evidence="3">
    <location>
        <begin position="614"/>
        <end position="862"/>
    </location>
</feature>
<dbReference type="InterPro" id="IPR011684">
    <property type="entry name" value="NAB"/>
</dbReference>
<feature type="compositionally biased region" description="Basic and acidic residues" evidence="4">
    <location>
        <begin position="1233"/>
        <end position="1245"/>
    </location>
</feature>
<evidence type="ECO:0000256" key="4">
    <source>
        <dbReference type="SAM" id="MobiDB-lite"/>
    </source>
</evidence>
<reference evidence="6 7" key="1">
    <citation type="journal article" date="2019" name="Genome Biol. Evol.">
        <title>Insights into the evolution of the New World diploid cottons (Gossypium, subgenus Houzingenia) based on genome sequencing.</title>
        <authorList>
            <person name="Grover C.E."/>
            <person name="Arick M.A. 2nd"/>
            <person name="Thrash A."/>
            <person name="Conover J.L."/>
            <person name="Sanders W.S."/>
            <person name="Peterson D.G."/>
            <person name="Frelichowski J.E."/>
            <person name="Scheffler J.A."/>
            <person name="Scheffler B.E."/>
            <person name="Wendel J.F."/>
        </authorList>
    </citation>
    <scope>NUCLEOTIDE SEQUENCE [LARGE SCALE GENOMIC DNA]</scope>
    <source>
        <strain evidence="6">0</strain>
        <tissue evidence="6">Leaf</tissue>
    </source>
</reference>